<dbReference type="Gene3D" id="1.10.10.10">
    <property type="entry name" value="Winged helix-like DNA-binding domain superfamily/Winged helix DNA-binding domain"/>
    <property type="match status" value="1"/>
</dbReference>
<gene>
    <name evidence="6" type="ORF">FYJ79_05115</name>
</gene>
<protein>
    <submittedName>
        <fullName evidence="6">MurR/RpiR family transcriptional regulator</fullName>
    </submittedName>
</protein>
<proteinExistence type="predicted"/>
<dbReference type="GO" id="GO:0003677">
    <property type="term" value="F:DNA binding"/>
    <property type="evidence" value="ECO:0007669"/>
    <property type="project" value="UniProtKB-KW"/>
</dbReference>
<dbReference type="InterPro" id="IPR036388">
    <property type="entry name" value="WH-like_DNA-bd_sf"/>
</dbReference>
<dbReference type="PANTHER" id="PTHR30514">
    <property type="entry name" value="GLUCOKINASE"/>
    <property type="match status" value="1"/>
</dbReference>
<dbReference type="PROSITE" id="PS51464">
    <property type="entry name" value="SIS"/>
    <property type="match status" value="1"/>
</dbReference>
<dbReference type="SUPFAM" id="SSF53697">
    <property type="entry name" value="SIS domain"/>
    <property type="match status" value="1"/>
</dbReference>
<dbReference type="AlphaFoldDB" id="A0A844FSJ3"/>
<keyword evidence="7" id="KW-1185">Reference proteome</keyword>
<comment type="caution">
    <text evidence="6">The sequence shown here is derived from an EMBL/GenBank/DDBJ whole genome shotgun (WGS) entry which is preliminary data.</text>
</comment>
<evidence type="ECO:0000256" key="3">
    <source>
        <dbReference type="ARBA" id="ARBA00023163"/>
    </source>
</evidence>
<evidence type="ECO:0000256" key="2">
    <source>
        <dbReference type="ARBA" id="ARBA00023125"/>
    </source>
</evidence>
<dbReference type="Proteomes" id="UP000442619">
    <property type="component" value="Unassembled WGS sequence"/>
</dbReference>
<evidence type="ECO:0000313" key="6">
    <source>
        <dbReference type="EMBL" id="MST88961.1"/>
    </source>
</evidence>
<dbReference type="InterPro" id="IPR046348">
    <property type="entry name" value="SIS_dom_sf"/>
</dbReference>
<accession>A0A844FSJ3</accession>
<keyword evidence="1" id="KW-0805">Transcription regulation</keyword>
<dbReference type="Pfam" id="PF01418">
    <property type="entry name" value="HTH_6"/>
    <property type="match status" value="1"/>
</dbReference>
<dbReference type="PANTHER" id="PTHR30514:SF21">
    <property type="entry name" value="RPIR-FAMILY TRANSCRIPTIONAL REGULATOR"/>
    <property type="match status" value="1"/>
</dbReference>
<dbReference type="InterPro" id="IPR000281">
    <property type="entry name" value="HTH_RpiR"/>
</dbReference>
<dbReference type="SUPFAM" id="SSF46689">
    <property type="entry name" value="Homeodomain-like"/>
    <property type="match status" value="1"/>
</dbReference>
<sequence>MYINSIISKLVDQYDDFTETEKIIADYFLKNKKMDDFSIRNMKRKIFVSEASLSRFAQKIGFRGYREFVYEYSRIFTTPQDKDYSSSSVINVYEQILNRFNTIIDIDQIKRLIQYFKAYDHIHVIGIASSGLAGEEMKRRFTRLGVLMESCSEGDLMKIQSLLMTQRNLVIGISISGTSDEIVFALKHAHERKARTVLITGNTEKKEYVDELVCIPVLENLDTGNIISPQFPVLVFIDLLYNSYLNENQNTLKLQKETVEILKGK</sequence>
<keyword evidence="2" id="KW-0238">DNA-binding</keyword>
<evidence type="ECO:0000259" key="5">
    <source>
        <dbReference type="PROSITE" id="PS51464"/>
    </source>
</evidence>
<dbReference type="CDD" id="cd05013">
    <property type="entry name" value="SIS_RpiR"/>
    <property type="match status" value="1"/>
</dbReference>
<keyword evidence="3" id="KW-0804">Transcription</keyword>
<dbReference type="InterPro" id="IPR047640">
    <property type="entry name" value="RpiR-like"/>
</dbReference>
<organism evidence="6 7">
    <name type="scientific">Sharpea porci</name>
    <dbReference type="NCBI Taxonomy" id="2652286"/>
    <lineage>
        <taxon>Bacteria</taxon>
        <taxon>Bacillati</taxon>
        <taxon>Bacillota</taxon>
        <taxon>Erysipelotrichia</taxon>
        <taxon>Erysipelotrichales</taxon>
        <taxon>Coprobacillaceae</taxon>
        <taxon>Sharpea</taxon>
    </lineage>
</organism>
<dbReference type="Pfam" id="PF01380">
    <property type="entry name" value="SIS"/>
    <property type="match status" value="1"/>
</dbReference>
<evidence type="ECO:0000259" key="4">
    <source>
        <dbReference type="PROSITE" id="PS51071"/>
    </source>
</evidence>
<evidence type="ECO:0000256" key="1">
    <source>
        <dbReference type="ARBA" id="ARBA00023015"/>
    </source>
</evidence>
<evidence type="ECO:0000313" key="7">
    <source>
        <dbReference type="Proteomes" id="UP000442619"/>
    </source>
</evidence>
<dbReference type="GO" id="GO:0003700">
    <property type="term" value="F:DNA-binding transcription factor activity"/>
    <property type="evidence" value="ECO:0007669"/>
    <property type="project" value="InterPro"/>
</dbReference>
<dbReference type="RefSeq" id="WP_154515127.1">
    <property type="nucleotide sequence ID" value="NZ_VUNM01000008.1"/>
</dbReference>
<dbReference type="InterPro" id="IPR009057">
    <property type="entry name" value="Homeodomain-like_sf"/>
</dbReference>
<dbReference type="Gene3D" id="3.40.50.10490">
    <property type="entry name" value="Glucose-6-phosphate isomerase like protein, domain 1"/>
    <property type="match status" value="1"/>
</dbReference>
<feature type="domain" description="HTH rpiR-type" evidence="4">
    <location>
        <begin position="4"/>
        <end position="79"/>
    </location>
</feature>
<dbReference type="EMBL" id="VUNM01000008">
    <property type="protein sequence ID" value="MST88961.1"/>
    <property type="molecule type" value="Genomic_DNA"/>
</dbReference>
<reference evidence="6 7" key="1">
    <citation type="submission" date="2019-08" db="EMBL/GenBank/DDBJ databases">
        <title>In-depth cultivation of the pig gut microbiome towards novel bacterial diversity and tailored functional studies.</title>
        <authorList>
            <person name="Wylensek D."/>
            <person name="Hitch T.C.A."/>
            <person name="Clavel T."/>
        </authorList>
    </citation>
    <scope>NUCLEOTIDE SEQUENCE [LARGE SCALE GENOMIC DNA]</scope>
    <source>
        <strain evidence="6 7">CA-Schmier-601-WT-3</strain>
    </source>
</reference>
<name>A0A844FSJ3_9FIRM</name>
<feature type="domain" description="SIS" evidence="5">
    <location>
        <begin position="112"/>
        <end position="250"/>
    </location>
</feature>
<dbReference type="InterPro" id="IPR001347">
    <property type="entry name" value="SIS_dom"/>
</dbReference>
<dbReference type="InterPro" id="IPR035472">
    <property type="entry name" value="RpiR-like_SIS"/>
</dbReference>
<dbReference type="PROSITE" id="PS51071">
    <property type="entry name" value="HTH_RPIR"/>
    <property type="match status" value="1"/>
</dbReference>
<dbReference type="GO" id="GO:1901135">
    <property type="term" value="P:carbohydrate derivative metabolic process"/>
    <property type="evidence" value="ECO:0007669"/>
    <property type="project" value="InterPro"/>
</dbReference>
<dbReference type="GO" id="GO:0097367">
    <property type="term" value="F:carbohydrate derivative binding"/>
    <property type="evidence" value="ECO:0007669"/>
    <property type="project" value="InterPro"/>
</dbReference>